<dbReference type="SUPFAM" id="SSF46785">
    <property type="entry name" value="Winged helix' DNA-binding domain"/>
    <property type="match status" value="1"/>
</dbReference>
<dbReference type="Proteomes" id="UP000285120">
    <property type="component" value="Unassembled WGS sequence"/>
</dbReference>
<protein>
    <recommendedName>
        <fullName evidence="5">Glycerol operon regulatory protein</fullName>
    </recommendedName>
</protein>
<evidence type="ECO:0000256" key="5">
    <source>
        <dbReference type="ARBA" id="ARBA00070406"/>
    </source>
</evidence>
<dbReference type="InterPro" id="IPR036388">
    <property type="entry name" value="WH-like_DNA-bd_sf"/>
</dbReference>
<dbReference type="PANTHER" id="PTHR30136">
    <property type="entry name" value="HELIX-TURN-HELIX TRANSCRIPTIONAL REGULATOR, ICLR FAMILY"/>
    <property type="match status" value="1"/>
</dbReference>
<dbReference type="PANTHER" id="PTHR30136:SF35">
    <property type="entry name" value="HTH-TYPE TRANSCRIPTIONAL REGULATOR RV1719"/>
    <property type="match status" value="1"/>
</dbReference>
<dbReference type="Gene3D" id="1.10.10.10">
    <property type="entry name" value="Winged helix-like DNA-binding domain superfamily/Winged helix DNA-binding domain"/>
    <property type="match status" value="1"/>
</dbReference>
<dbReference type="EMBL" id="RAPK01000008">
    <property type="protein sequence ID" value="RKD73499.1"/>
    <property type="molecule type" value="Genomic_DNA"/>
</dbReference>
<sequence length="252" mass="28243">MVKSVDRALQMIAVISTHKEGIGVTGLAEKIGVTKSAAFKILTTLVEHGYAEQDRTTKKYKLGYKYLELSSLLLESMDIRTLARPFLQELEEETNEVIHLVVMDQEQMVYIDKLEGYETLRMHSKVGRRAPGHCTSAGKMILAHLSPEEVEHVLREQGMEAHTSYTITDKEVLLKELEAVRNRGYAVEEQENELGITCIAAPVFDNKKKITGAVSISGPSIRMSKERIQKISPLLIDVTSRISSRLGYIQAI</sequence>
<dbReference type="GO" id="GO:0003677">
    <property type="term" value="F:DNA binding"/>
    <property type="evidence" value="ECO:0007669"/>
    <property type="project" value="UniProtKB-KW"/>
</dbReference>
<dbReference type="InterPro" id="IPR005471">
    <property type="entry name" value="Tscrpt_reg_IclR_N"/>
</dbReference>
<evidence type="ECO:0000313" key="9">
    <source>
        <dbReference type="Proteomes" id="UP000285120"/>
    </source>
</evidence>
<feature type="domain" description="HTH iclR-type" evidence="6">
    <location>
        <begin position="2"/>
        <end position="64"/>
    </location>
</feature>
<comment type="function">
    <text evidence="4">May be an activator protein for the gylABX operon.</text>
</comment>
<feature type="domain" description="IclR-ED" evidence="7">
    <location>
        <begin position="65"/>
        <end position="248"/>
    </location>
</feature>
<proteinExistence type="predicted"/>
<dbReference type="InterPro" id="IPR014757">
    <property type="entry name" value="Tscrpt_reg_IclR_C"/>
</dbReference>
<evidence type="ECO:0000259" key="7">
    <source>
        <dbReference type="PROSITE" id="PS51078"/>
    </source>
</evidence>
<keyword evidence="9" id="KW-1185">Reference proteome</keyword>
<dbReference type="RefSeq" id="WP_120192989.1">
    <property type="nucleotide sequence ID" value="NZ_RAPK01000008.1"/>
</dbReference>
<dbReference type="SMART" id="SM00346">
    <property type="entry name" value="HTH_ICLR"/>
    <property type="match status" value="1"/>
</dbReference>
<dbReference type="GO" id="GO:0003700">
    <property type="term" value="F:DNA-binding transcription factor activity"/>
    <property type="evidence" value="ECO:0007669"/>
    <property type="project" value="TreeGrafter"/>
</dbReference>
<dbReference type="FunFam" id="1.10.10.10:FF:000056">
    <property type="entry name" value="IclR family transcriptional regulator"/>
    <property type="match status" value="1"/>
</dbReference>
<evidence type="ECO:0000313" key="8">
    <source>
        <dbReference type="EMBL" id="RKD73499.1"/>
    </source>
</evidence>
<dbReference type="SUPFAM" id="SSF55781">
    <property type="entry name" value="GAF domain-like"/>
    <property type="match status" value="1"/>
</dbReference>
<gene>
    <name evidence="8" type="ORF">ATL39_1795</name>
</gene>
<evidence type="ECO:0000256" key="4">
    <source>
        <dbReference type="ARBA" id="ARBA00058938"/>
    </source>
</evidence>
<dbReference type="PROSITE" id="PS51077">
    <property type="entry name" value="HTH_ICLR"/>
    <property type="match status" value="1"/>
</dbReference>
<keyword evidence="1" id="KW-0805">Transcription regulation</keyword>
<dbReference type="AlphaFoldDB" id="A0A419V4Q0"/>
<evidence type="ECO:0000259" key="6">
    <source>
        <dbReference type="PROSITE" id="PS51077"/>
    </source>
</evidence>
<name>A0A419V4Q0_9BACL</name>
<comment type="caution">
    <text evidence="8">The sequence shown here is derived from an EMBL/GenBank/DDBJ whole genome shotgun (WGS) entry which is preliminary data.</text>
</comment>
<dbReference type="InterPro" id="IPR050707">
    <property type="entry name" value="HTH_MetabolicPath_Reg"/>
</dbReference>
<dbReference type="PROSITE" id="PS51078">
    <property type="entry name" value="ICLR_ED"/>
    <property type="match status" value="1"/>
</dbReference>
<dbReference type="Pfam" id="PF01614">
    <property type="entry name" value="IclR_C"/>
    <property type="match status" value="1"/>
</dbReference>
<dbReference type="OrthoDB" id="9791752at2"/>
<dbReference type="Gene3D" id="3.30.450.40">
    <property type="match status" value="1"/>
</dbReference>
<dbReference type="Pfam" id="PF09339">
    <property type="entry name" value="HTH_IclR"/>
    <property type="match status" value="1"/>
</dbReference>
<organism evidence="8 9">
    <name type="scientific">Sinobaca qinghaiensis</name>
    <dbReference type="NCBI Taxonomy" id="342944"/>
    <lineage>
        <taxon>Bacteria</taxon>
        <taxon>Bacillati</taxon>
        <taxon>Bacillota</taxon>
        <taxon>Bacilli</taxon>
        <taxon>Bacillales</taxon>
        <taxon>Sporolactobacillaceae</taxon>
        <taxon>Sinobaca</taxon>
    </lineage>
</organism>
<reference evidence="8 9" key="1">
    <citation type="submission" date="2018-09" db="EMBL/GenBank/DDBJ databases">
        <title>Genomic Encyclopedia of Archaeal and Bacterial Type Strains, Phase II (KMG-II): from individual species to whole genera.</title>
        <authorList>
            <person name="Goeker M."/>
        </authorList>
    </citation>
    <scope>NUCLEOTIDE SEQUENCE [LARGE SCALE GENOMIC DNA]</scope>
    <source>
        <strain evidence="8 9">DSM 17008</strain>
    </source>
</reference>
<dbReference type="InterPro" id="IPR029016">
    <property type="entry name" value="GAF-like_dom_sf"/>
</dbReference>
<keyword evidence="2" id="KW-0238">DNA-binding</keyword>
<keyword evidence="3" id="KW-0804">Transcription</keyword>
<accession>A0A419V4Q0</accession>
<dbReference type="InterPro" id="IPR036390">
    <property type="entry name" value="WH_DNA-bd_sf"/>
</dbReference>
<evidence type="ECO:0000256" key="2">
    <source>
        <dbReference type="ARBA" id="ARBA00023125"/>
    </source>
</evidence>
<evidence type="ECO:0000256" key="3">
    <source>
        <dbReference type="ARBA" id="ARBA00023163"/>
    </source>
</evidence>
<dbReference type="GO" id="GO:0045892">
    <property type="term" value="P:negative regulation of DNA-templated transcription"/>
    <property type="evidence" value="ECO:0007669"/>
    <property type="project" value="TreeGrafter"/>
</dbReference>
<evidence type="ECO:0000256" key="1">
    <source>
        <dbReference type="ARBA" id="ARBA00023015"/>
    </source>
</evidence>